<comment type="caution">
    <text evidence="1">Lacks conserved residue(s) required for the propagation of feature annotation.</text>
</comment>
<dbReference type="EMBL" id="BGPR01036899">
    <property type="protein sequence ID" value="GBO12321.1"/>
    <property type="molecule type" value="Genomic_DNA"/>
</dbReference>
<organism evidence="5 6">
    <name type="scientific">Araneus ventricosus</name>
    <name type="common">Orbweaver spider</name>
    <name type="synonym">Epeira ventricosa</name>
    <dbReference type="NCBI Taxonomy" id="182803"/>
    <lineage>
        <taxon>Eukaryota</taxon>
        <taxon>Metazoa</taxon>
        <taxon>Ecdysozoa</taxon>
        <taxon>Arthropoda</taxon>
        <taxon>Chelicerata</taxon>
        <taxon>Arachnida</taxon>
        <taxon>Araneae</taxon>
        <taxon>Araneomorphae</taxon>
        <taxon>Entelegynae</taxon>
        <taxon>Araneoidea</taxon>
        <taxon>Araneidae</taxon>
        <taxon>Araneus</taxon>
    </lineage>
</organism>
<evidence type="ECO:0000313" key="5">
    <source>
        <dbReference type="EMBL" id="GBO12325.1"/>
    </source>
</evidence>
<name>A0A4Y2UGT9_ARAVE</name>
<evidence type="ECO:0000256" key="2">
    <source>
        <dbReference type="SAM" id="SignalP"/>
    </source>
</evidence>
<evidence type="ECO:0000313" key="4">
    <source>
        <dbReference type="EMBL" id="GBO12321.1"/>
    </source>
</evidence>
<feature type="domain" description="EGF-like" evidence="3">
    <location>
        <begin position="57"/>
        <end position="90"/>
    </location>
</feature>
<keyword evidence="2" id="KW-0732">Signal</keyword>
<sequence length="143" mass="16361">MIRHIDYFTYLLVISAFVYIHETCADTSVNFLPSNNEIDLLSDENLSVDLINEATLREEVCNATNPCQNAGTCYRGACKCPKDYSGSRCETPAWCTWGRCGYGSDVECVWNRTKQEGECRCIKKNYSYLPKDRKCHRNLSIFS</sequence>
<comment type="caution">
    <text evidence="5">The sequence shown here is derived from an EMBL/GenBank/DDBJ whole genome shotgun (WGS) entry which is preliminary data.</text>
</comment>
<feature type="chain" id="PRO_5033458707" description="EGF-like domain-containing protein" evidence="2">
    <location>
        <begin position="26"/>
        <end position="143"/>
    </location>
</feature>
<gene>
    <name evidence="4" type="ORF">AVEN_125321_1</name>
    <name evidence="5" type="ORF">AVEN_164677_1</name>
</gene>
<dbReference type="InterPro" id="IPR000742">
    <property type="entry name" value="EGF"/>
</dbReference>
<evidence type="ECO:0000259" key="3">
    <source>
        <dbReference type="PROSITE" id="PS50026"/>
    </source>
</evidence>
<keyword evidence="1" id="KW-0245">EGF-like domain</keyword>
<keyword evidence="6" id="KW-1185">Reference proteome</keyword>
<reference evidence="5 6" key="1">
    <citation type="journal article" date="2019" name="Sci. Rep.">
        <title>Orb-weaving spider Araneus ventricosus genome elucidates the spidroin gene catalogue.</title>
        <authorList>
            <person name="Kono N."/>
            <person name="Nakamura H."/>
            <person name="Ohtoshi R."/>
            <person name="Moran D.A.P."/>
            <person name="Shinohara A."/>
            <person name="Yoshida Y."/>
            <person name="Fujiwara M."/>
            <person name="Mori M."/>
            <person name="Tomita M."/>
            <person name="Arakawa K."/>
        </authorList>
    </citation>
    <scope>NUCLEOTIDE SEQUENCE [LARGE SCALE GENOMIC DNA]</scope>
</reference>
<evidence type="ECO:0000313" key="6">
    <source>
        <dbReference type="Proteomes" id="UP000499080"/>
    </source>
</evidence>
<dbReference type="EMBL" id="BGPR01036901">
    <property type="protein sequence ID" value="GBO12325.1"/>
    <property type="molecule type" value="Genomic_DNA"/>
</dbReference>
<keyword evidence="1" id="KW-1015">Disulfide bond</keyword>
<dbReference type="PROSITE" id="PS50026">
    <property type="entry name" value="EGF_3"/>
    <property type="match status" value="1"/>
</dbReference>
<dbReference type="Proteomes" id="UP000499080">
    <property type="component" value="Unassembled WGS sequence"/>
</dbReference>
<feature type="disulfide bond" evidence="1">
    <location>
        <begin position="80"/>
        <end position="89"/>
    </location>
</feature>
<proteinExistence type="predicted"/>
<dbReference type="SUPFAM" id="SSF57196">
    <property type="entry name" value="EGF/Laminin"/>
    <property type="match status" value="1"/>
</dbReference>
<feature type="signal peptide" evidence="2">
    <location>
        <begin position="1"/>
        <end position="25"/>
    </location>
</feature>
<protein>
    <recommendedName>
        <fullName evidence="3">EGF-like domain-containing protein</fullName>
    </recommendedName>
</protein>
<evidence type="ECO:0000256" key="1">
    <source>
        <dbReference type="PROSITE-ProRule" id="PRU00076"/>
    </source>
</evidence>
<dbReference type="PROSITE" id="PS00022">
    <property type="entry name" value="EGF_1"/>
    <property type="match status" value="1"/>
</dbReference>
<dbReference type="Gene3D" id="2.10.25.10">
    <property type="entry name" value="Laminin"/>
    <property type="match status" value="1"/>
</dbReference>
<accession>A0A4Y2UGT9</accession>
<dbReference type="AlphaFoldDB" id="A0A4Y2UGT9"/>